<dbReference type="EMBL" id="UYRU01089464">
    <property type="protein sequence ID" value="VDN36744.1"/>
    <property type="molecule type" value="Genomic_DNA"/>
</dbReference>
<sequence>MLKICVEDASENVYGPGNPCMNDGEYMKPDPEKGEKANYTCSCLPAFEGKLCEKEKNPCIKEGGDKFCHPFKCARAPEDIYKGFR</sequence>
<evidence type="ECO:0000259" key="2">
    <source>
        <dbReference type="PROSITE" id="PS50026"/>
    </source>
</evidence>
<dbReference type="PROSITE" id="PS50026">
    <property type="entry name" value="EGF_3"/>
    <property type="match status" value="1"/>
</dbReference>
<feature type="domain" description="EGF-like" evidence="2">
    <location>
        <begin position="12"/>
        <end position="53"/>
    </location>
</feature>
<dbReference type="Gene3D" id="2.10.25.10">
    <property type="entry name" value="Laminin"/>
    <property type="match status" value="1"/>
</dbReference>
<proteinExistence type="predicted"/>
<name>A0A3P7N322_DIBLA</name>
<dbReference type="AlphaFoldDB" id="A0A3P7N322"/>
<gene>
    <name evidence="3" type="ORF">DILT_LOCUS17118</name>
</gene>
<accession>A0A3P7N322</accession>
<keyword evidence="4" id="KW-1185">Reference proteome</keyword>
<dbReference type="Proteomes" id="UP000281553">
    <property type="component" value="Unassembled WGS sequence"/>
</dbReference>
<keyword evidence="1" id="KW-0245">EGF-like domain</keyword>
<dbReference type="PROSITE" id="PS00022">
    <property type="entry name" value="EGF_1"/>
    <property type="match status" value="1"/>
</dbReference>
<dbReference type="OrthoDB" id="283575at2759"/>
<protein>
    <recommendedName>
        <fullName evidence="2">EGF-like domain-containing protein</fullName>
    </recommendedName>
</protein>
<evidence type="ECO:0000313" key="4">
    <source>
        <dbReference type="Proteomes" id="UP000281553"/>
    </source>
</evidence>
<comment type="caution">
    <text evidence="1">Lacks conserved residue(s) required for the propagation of feature annotation.</text>
</comment>
<organism evidence="3 4">
    <name type="scientific">Dibothriocephalus latus</name>
    <name type="common">Fish tapeworm</name>
    <name type="synonym">Diphyllobothrium latum</name>
    <dbReference type="NCBI Taxonomy" id="60516"/>
    <lineage>
        <taxon>Eukaryota</taxon>
        <taxon>Metazoa</taxon>
        <taxon>Spiralia</taxon>
        <taxon>Lophotrochozoa</taxon>
        <taxon>Platyhelminthes</taxon>
        <taxon>Cestoda</taxon>
        <taxon>Eucestoda</taxon>
        <taxon>Diphyllobothriidea</taxon>
        <taxon>Diphyllobothriidae</taxon>
        <taxon>Dibothriocephalus</taxon>
    </lineage>
</organism>
<dbReference type="InterPro" id="IPR000742">
    <property type="entry name" value="EGF"/>
</dbReference>
<keyword evidence="1" id="KW-1015">Disulfide bond</keyword>
<dbReference type="SUPFAM" id="SSF57196">
    <property type="entry name" value="EGF/Laminin"/>
    <property type="match status" value="1"/>
</dbReference>
<feature type="disulfide bond" evidence="1">
    <location>
        <begin position="43"/>
        <end position="52"/>
    </location>
</feature>
<reference evidence="3 4" key="1">
    <citation type="submission" date="2018-11" db="EMBL/GenBank/DDBJ databases">
        <authorList>
            <consortium name="Pathogen Informatics"/>
        </authorList>
    </citation>
    <scope>NUCLEOTIDE SEQUENCE [LARGE SCALE GENOMIC DNA]</scope>
</reference>
<evidence type="ECO:0000256" key="1">
    <source>
        <dbReference type="PROSITE-ProRule" id="PRU00076"/>
    </source>
</evidence>
<evidence type="ECO:0000313" key="3">
    <source>
        <dbReference type="EMBL" id="VDN36744.1"/>
    </source>
</evidence>